<accession>A0ABT6WBC1</accession>
<feature type="region of interest" description="Disordered" evidence="1">
    <location>
        <begin position="57"/>
        <end position="80"/>
    </location>
</feature>
<evidence type="ECO:0000313" key="3">
    <source>
        <dbReference type="EMBL" id="MDI6097027.1"/>
    </source>
</evidence>
<evidence type="ECO:0000256" key="1">
    <source>
        <dbReference type="SAM" id="MobiDB-lite"/>
    </source>
</evidence>
<evidence type="ECO:0008006" key="5">
    <source>
        <dbReference type="Google" id="ProtNLM"/>
    </source>
</evidence>
<protein>
    <recommendedName>
        <fullName evidence="5">Carboxypeptidase regulatory-like domain-containing protein</fullName>
    </recommendedName>
</protein>
<name>A0ABT6WBC1_9ACTN</name>
<comment type="caution">
    <text evidence="3">The sequence shown here is derived from an EMBL/GenBank/DDBJ whole genome shotgun (WGS) entry which is preliminary data.</text>
</comment>
<sequence>MSDIRELLAAEAERREPAQAPAFAELLTARARRRRRGAALGVVAAVAAVVGGSAQIADDVRPPDRPGIVREPLTNAPGATVSGTLRQVGGPMGTQPHGVAGTVHFQAVDGSVLSAEVAGDGRFSLSIPAGRYRVTGTRAGHDTATCRTRDDVVVPDGGLDGVDVGCHVR</sequence>
<keyword evidence="2" id="KW-0472">Membrane</keyword>
<reference evidence="3 4" key="1">
    <citation type="submission" date="2023-05" db="EMBL/GenBank/DDBJ databases">
        <title>Actinoplanes sp. NEAU-A12 genome sequencing.</title>
        <authorList>
            <person name="Wang Z.-S."/>
        </authorList>
    </citation>
    <scope>NUCLEOTIDE SEQUENCE [LARGE SCALE GENOMIC DNA]</scope>
    <source>
        <strain evidence="3 4">NEAU-A12</strain>
    </source>
</reference>
<keyword evidence="4" id="KW-1185">Reference proteome</keyword>
<feature type="compositionally biased region" description="Basic and acidic residues" evidence="1">
    <location>
        <begin position="58"/>
        <end position="68"/>
    </location>
</feature>
<evidence type="ECO:0000256" key="2">
    <source>
        <dbReference type="SAM" id="Phobius"/>
    </source>
</evidence>
<keyword evidence="2" id="KW-1133">Transmembrane helix</keyword>
<evidence type="ECO:0000313" key="4">
    <source>
        <dbReference type="Proteomes" id="UP001241758"/>
    </source>
</evidence>
<dbReference type="EMBL" id="JASCTH010000001">
    <property type="protein sequence ID" value="MDI6097027.1"/>
    <property type="molecule type" value="Genomic_DNA"/>
</dbReference>
<organism evidence="3 4">
    <name type="scientific">Actinoplanes sandaracinus</name>
    <dbReference type="NCBI Taxonomy" id="3045177"/>
    <lineage>
        <taxon>Bacteria</taxon>
        <taxon>Bacillati</taxon>
        <taxon>Actinomycetota</taxon>
        <taxon>Actinomycetes</taxon>
        <taxon>Micromonosporales</taxon>
        <taxon>Micromonosporaceae</taxon>
        <taxon>Actinoplanes</taxon>
    </lineage>
</organism>
<keyword evidence="2" id="KW-0812">Transmembrane</keyword>
<dbReference type="Proteomes" id="UP001241758">
    <property type="component" value="Unassembled WGS sequence"/>
</dbReference>
<gene>
    <name evidence="3" type="ORF">QLQ12_00200</name>
</gene>
<dbReference type="RefSeq" id="WP_282756178.1">
    <property type="nucleotide sequence ID" value="NZ_JASCTH010000001.1"/>
</dbReference>
<proteinExistence type="predicted"/>
<feature type="transmembrane region" description="Helical" evidence="2">
    <location>
        <begin position="37"/>
        <end position="57"/>
    </location>
</feature>